<reference evidence="1 2" key="1">
    <citation type="submission" date="2016-07" db="EMBL/GenBank/DDBJ databases">
        <title>Pervasive Adenine N6-methylation of Active Genes in Fungi.</title>
        <authorList>
            <consortium name="DOE Joint Genome Institute"/>
            <person name="Mondo S.J."/>
            <person name="Dannebaum R.O."/>
            <person name="Kuo R.C."/>
            <person name="Labutti K."/>
            <person name="Haridas S."/>
            <person name="Kuo A."/>
            <person name="Salamov A."/>
            <person name="Ahrendt S.R."/>
            <person name="Lipzen A."/>
            <person name="Sullivan W."/>
            <person name="Andreopoulos W.B."/>
            <person name="Clum A."/>
            <person name="Lindquist E."/>
            <person name="Daum C."/>
            <person name="Ramamoorthy G.K."/>
            <person name="Gryganskyi A."/>
            <person name="Culley D."/>
            <person name="Magnuson J.K."/>
            <person name="James T.Y."/>
            <person name="O'Malley M.A."/>
            <person name="Stajich J.E."/>
            <person name="Spatafora J.W."/>
            <person name="Visel A."/>
            <person name="Grigoriev I.V."/>
        </authorList>
    </citation>
    <scope>NUCLEOTIDE SEQUENCE [LARGE SCALE GENOMIC DNA]</scope>
    <source>
        <strain evidence="1 2">NRRL 2496</strain>
    </source>
</reference>
<dbReference type="OrthoDB" id="2275636at2759"/>
<dbReference type="InParanoid" id="A0A1X2HEX0"/>
<protein>
    <submittedName>
        <fullName evidence="1">Uncharacterized protein</fullName>
    </submittedName>
</protein>
<sequence>MAGRLLERSLVDKVFVSPVCKSQQPMHLRDYGLQDDQMQILKQYADGSTQDLLQYLAAATKVCLVVVDYAGLSTNTEDLYEFISKYESISKVVVDQLPSTNDAKFFERADLLDGPSIKGFNCRKGNPQRSK</sequence>
<keyword evidence="2" id="KW-1185">Reference proteome</keyword>
<dbReference type="OMA" id="KFFERAD"/>
<dbReference type="Proteomes" id="UP000242180">
    <property type="component" value="Unassembled WGS sequence"/>
</dbReference>
<comment type="caution">
    <text evidence="1">The sequence shown here is derived from an EMBL/GenBank/DDBJ whole genome shotgun (WGS) entry which is preliminary data.</text>
</comment>
<evidence type="ECO:0000313" key="1">
    <source>
        <dbReference type="EMBL" id="ORY97467.1"/>
    </source>
</evidence>
<organism evidence="1 2">
    <name type="scientific">Syncephalastrum racemosum</name>
    <name type="common">Filamentous fungus</name>
    <dbReference type="NCBI Taxonomy" id="13706"/>
    <lineage>
        <taxon>Eukaryota</taxon>
        <taxon>Fungi</taxon>
        <taxon>Fungi incertae sedis</taxon>
        <taxon>Mucoromycota</taxon>
        <taxon>Mucoromycotina</taxon>
        <taxon>Mucoromycetes</taxon>
        <taxon>Mucorales</taxon>
        <taxon>Syncephalastraceae</taxon>
        <taxon>Syncephalastrum</taxon>
    </lineage>
</organism>
<proteinExistence type="predicted"/>
<gene>
    <name evidence="1" type="ORF">BCR43DRAFT_489818</name>
</gene>
<dbReference type="EMBL" id="MCGN01000004">
    <property type="protein sequence ID" value="ORY97467.1"/>
    <property type="molecule type" value="Genomic_DNA"/>
</dbReference>
<name>A0A1X2HEX0_SYNRA</name>
<dbReference type="AlphaFoldDB" id="A0A1X2HEX0"/>
<accession>A0A1X2HEX0</accession>
<evidence type="ECO:0000313" key="2">
    <source>
        <dbReference type="Proteomes" id="UP000242180"/>
    </source>
</evidence>